<sequence length="105" mass="11762">DHCSSGTDHFSSGTTNGKQSKISIFGTNMIPEWNHLNGLTRLLPFVKDELARHRCDSSINSVTSVKERLLAKLEIFPSVSQYLLFEMMAFASIQHLEDSHASHCL</sequence>
<dbReference type="Proteomes" id="UP000824469">
    <property type="component" value="Unassembled WGS sequence"/>
</dbReference>
<dbReference type="EMBL" id="JAHRHJ020000003">
    <property type="protein sequence ID" value="KAH9322203.1"/>
    <property type="molecule type" value="Genomic_DNA"/>
</dbReference>
<reference evidence="2 3" key="1">
    <citation type="journal article" date="2021" name="Nat. Plants">
        <title>The Taxus genome provides insights into paclitaxel biosynthesis.</title>
        <authorList>
            <person name="Xiong X."/>
            <person name="Gou J."/>
            <person name="Liao Q."/>
            <person name="Li Y."/>
            <person name="Zhou Q."/>
            <person name="Bi G."/>
            <person name="Li C."/>
            <person name="Du R."/>
            <person name="Wang X."/>
            <person name="Sun T."/>
            <person name="Guo L."/>
            <person name="Liang H."/>
            <person name="Lu P."/>
            <person name="Wu Y."/>
            <person name="Zhang Z."/>
            <person name="Ro D.K."/>
            <person name="Shang Y."/>
            <person name="Huang S."/>
            <person name="Yan J."/>
        </authorList>
    </citation>
    <scope>NUCLEOTIDE SEQUENCE [LARGE SCALE GENOMIC DNA]</scope>
    <source>
        <strain evidence="2">Ta-2019</strain>
    </source>
</reference>
<accession>A0AA38LER5</accession>
<evidence type="ECO:0000313" key="2">
    <source>
        <dbReference type="EMBL" id="KAH9322203.1"/>
    </source>
</evidence>
<feature type="non-terminal residue" evidence="2">
    <location>
        <position position="105"/>
    </location>
</feature>
<gene>
    <name evidence="2" type="ORF">KI387_016842</name>
</gene>
<feature type="non-terminal residue" evidence="2">
    <location>
        <position position="1"/>
    </location>
</feature>
<feature type="region of interest" description="Disordered" evidence="1">
    <location>
        <begin position="1"/>
        <end position="20"/>
    </location>
</feature>
<protein>
    <submittedName>
        <fullName evidence="2">Uncharacterized protein</fullName>
    </submittedName>
</protein>
<dbReference type="AlphaFoldDB" id="A0AA38LER5"/>
<evidence type="ECO:0000313" key="3">
    <source>
        <dbReference type="Proteomes" id="UP000824469"/>
    </source>
</evidence>
<evidence type="ECO:0000256" key="1">
    <source>
        <dbReference type="SAM" id="MobiDB-lite"/>
    </source>
</evidence>
<name>A0AA38LER5_TAXCH</name>
<proteinExistence type="predicted"/>
<keyword evidence="3" id="KW-1185">Reference proteome</keyword>
<organism evidence="2 3">
    <name type="scientific">Taxus chinensis</name>
    <name type="common">Chinese yew</name>
    <name type="synonym">Taxus wallichiana var. chinensis</name>
    <dbReference type="NCBI Taxonomy" id="29808"/>
    <lineage>
        <taxon>Eukaryota</taxon>
        <taxon>Viridiplantae</taxon>
        <taxon>Streptophyta</taxon>
        <taxon>Embryophyta</taxon>
        <taxon>Tracheophyta</taxon>
        <taxon>Spermatophyta</taxon>
        <taxon>Pinopsida</taxon>
        <taxon>Pinidae</taxon>
        <taxon>Conifers II</taxon>
        <taxon>Cupressales</taxon>
        <taxon>Taxaceae</taxon>
        <taxon>Taxus</taxon>
    </lineage>
</organism>
<comment type="caution">
    <text evidence="2">The sequence shown here is derived from an EMBL/GenBank/DDBJ whole genome shotgun (WGS) entry which is preliminary data.</text>
</comment>